<keyword evidence="3" id="KW-1185">Reference proteome</keyword>
<organism evidence="2 3">
    <name type="scientific">Haploplasma axanthum</name>
    <name type="common">Acholeplasma axanthum</name>
    <dbReference type="NCBI Taxonomy" id="29552"/>
    <lineage>
        <taxon>Bacteria</taxon>
        <taxon>Bacillati</taxon>
        <taxon>Mycoplasmatota</taxon>
        <taxon>Mollicutes</taxon>
        <taxon>Acholeplasmatales</taxon>
        <taxon>Acholeplasmataceae</taxon>
        <taxon>Haploplasma</taxon>
    </lineage>
</organism>
<protein>
    <submittedName>
        <fullName evidence="2">NAD dependent epimerase/dehydratase family</fullName>
    </submittedName>
</protein>
<dbReference type="InterPro" id="IPR001509">
    <property type="entry name" value="Epimerase_deHydtase"/>
</dbReference>
<dbReference type="SUPFAM" id="SSF51735">
    <property type="entry name" value="NAD(P)-binding Rossmann-fold domains"/>
    <property type="match status" value="1"/>
</dbReference>
<dbReference type="Proteomes" id="UP000289841">
    <property type="component" value="Chromosome"/>
</dbReference>
<name>A0A449BEM7_HAPAX</name>
<dbReference type="Gene3D" id="3.40.50.720">
    <property type="entry name" value="NAD(P)-binding Rossmann-like Domain"/>
    <property type="match status" value="1"/>
</dbReference>
<evidence type="ECO:0000313" key="3">
    <source>
        <dbReference type="Proteomes" id="UP000289841"/>
    </source>
</evidence>
<dbReference type="EMBL" id="LR215048">
    <property type="protein sequence ID" value="VEU80887.1"/>
    <property type="molecule type" value="Genomic_DNA"/>
</dbReference>
<proteinExistence type="predicted"/>
<accession>A0A449BEM7</accession>
<dbReference type="Pfam" id="PF01370">
    <property type="entry name" value="Epimerase"/>
    <property type="match status" value="1"/>
</dbReference>
<feature type="domain" description="NAD-dependent epimerase/dehydratase" evidence="1">
    <location>
        <begin position="7"/>
        <end position="207"/>
    </location>
</feature>
<dbReference type="AlphaFoldDB" id="A0A449BEM7"/>
<dbReference type="STRING" id="1278311.GCA_000428705_00266"/>
<evidence type="ECO:0000259" key="1">
    <source>
        <dbReference type="Pfam" id="PF01370"/>
    </source>
</evidence>
<sequence length="311" mass="36331">MKKELHVIIGANGPIGTSIYNELRRVNKTVIRVGRTDIKESDYLKADATNQKDIELVTKNATHVYLTIGLEYSTKVWAKNWPIIIDNLILAARINKFKIIFFDNIYLYGNSSSIIFEDSLKKPNSRKGRIRLELFKKLKSNMGSIDILIVRAPDFFGPMAKGSIIHTAFLENMIKGKNPLFLGNPNKKHSYGYTIDLARATVLLALDDQTYNQEWNLPSYQTNNIYEIFNLYTKNLNKKYRLRIIPKSIHRFLSLFIPILKEVYEMRYQFENDYILSYSKFISRYPGFRLESIEDAIYETTKYFIDNKKSE</sequence>
<dbReference type="KEGG" id="aaxa:NCTC10138_01275"/>
<reference evidence="2 3" key="1">
    <citation type="submission" date="2019-01" db="EMBL/GenBank/DDBJ databases">
        <authorList>
            <consortium name="Pathogen Informatics"/>
        </authorList>
    </citation>
    <scope>NUCLEOTIDE SEQUENCE [LARGE SCALE GENOMIC DNA]</scope>
    <source>
        <strain evidence="2 3">NCTC10138</strain>
    </source>
</reference>
<dbReference type="OrthoDB" id="112777at2"/>
<dbReference type="RefSeq" id="WP_084156740.1">
    <property type="nucleotide sequence ID" value="NZ_LR215048.1"/>
</dbReference>
<evidence type="ECO:0000313" key="2">
    <source>
        <dbReference type="EMBL" id="VEU80887.1"/>
    </source>
</evidence>
<gene>
    <name evidence="2" type="ORF">NCTC10138_01275</name>
</gene>
<dbReference type="InterPro" id="IPR036291">
    <property type="entry name" value="NAD(P)-bd_dom_sf"/>
</dbReference>